<dbReference type="RefSeq" id="WP_034906618.1">
    <property type="nucleotide sequence ID" value="NZ_CP017057.1"/>
</dbReference>
<gene>
    <name evidence="4" type="ORF">EH32_03770</name>
</gene>
<feature type="domain" description="HTH cro/C1-type" evidence="3">
    <location>
        <begin position="144"/>
        <end position="198"/>
    </location>
</feature>
<dbReference type="PANTHER" id="PTHR46797">
    <property type="entry name" value="HTH-TYPE TRANSCRIPTIONAL REGULATOR"/>
    <property type="match status" value="1"/>
</dbReference>
<proteinExistence type="predicted"/>
<dbReference type="PROSITE" id="PS50943">
    <property type="entry name" value="HTH_CROC1"/>
    <property type="match status" value="1"/>
</dbReference>
<dbReference type="EMBL" id="JMIX01000014">
    <property type="protein sequence ID" value="KEO89631.1"/>
    <property type="molecule type" value="Genomic_DNA"/>
</dbReference>
<dbReference type="PANTHER" id="PTHR46797:SF1">
    <property type="entry name" value="METHYLPHOSPHONATE SYNTHASE"/>
    <property type="match status" value="1"/>
</dbReference>
<accession>A0A074M4P4</accession>
<evidence type="ECO:0000259" key="3">
    <source>
        <dbReference type="PROSITE" id="PS50943"/>
    </source>
</evidence>
<dbReference type="GO" id="GO:0005829">
    <property type="term" value="C:cytosol"/>
    <property type="evidence" value="ECO:0007669"/>
    <property type="project" value="TreeGrafter"/>
</dbReference>
<dbReference type="SUPFAM" id="SSF141371">
    <property type="entry name" value="PilZ domain-like"/>
    <property type="match status" value="1"/>
</dbReference>
<dbReference type="InterPro" id="IPR009875">
    <property type="entry name" value="PilZ_domain"/>
</dbReference>
<dbReference type="Gene3D" id="1.10.260.40">
    <property type="entry name" value="lambda repressor-like DNA-binding domains"/>
    <property type="match status" value="1"/>
</dbReference>
<dbReference type="InterPro" id="IPR010982">
    <property type="entry name" value="Lambda_DNA-bd_dom_sf"/>
</dbReference>
<dbReference type="GO" id="GO:0003677">
    <property type="term" value="F:DNA binding"/>
    <property type="evidence" value="ECO:0007669"/>
    <property type="project" value="UniProtKB-KW"/>
</dbReference>
<protein>
    <submittedName>
        <fullName evidence="4">XRE family transcriptional regulator</fullName>
    </submittedName>
</protein>
<dbReference type="Pfam" id="PF13560">
    <property type="entry name" value="HTH_31"/>
    <property type="match status" value="1"/>
</dbReference>
<dbReference type="AlphaFoldDB" id="A0A074M4P4"/>
<dbReference type="PATRIC" id="fig|39960.10.peg.390"/>
<reference evidence="4 5" key="1">
    <citation type="submission" date="2014-04" db="EMBL/GenBank/DDBJ databases">
        <title>A comprehensive comparison of genomes of Erythrobacter spp. Strains.</title>
        <authorList>
            <person name="Zheng Q."/>
        </authorList>
    </citation>
    <scope>NUCLEOTIDE SEQUENCE [LARGE SCALE GENOMIC DNA]</scope>
    <source>
        <strain evidence="4 5">DSM 8509</strain>
    </source>
</reference>
<evidence type="ECO:0000313" key="4">
    <source>
        <dbReference type="EMBL" id="KEO89631.1"/>
    </source>
</evidence>
<comment type="caution">
    <text evidence="4">The sequence shown here is derived from an EMBL/GenBank/DDBJ whole genome shotgun (WGS) entry which is preliminary data.</text>
</comment>
<feature type="region of interest" description="Disordered" evidence="2">
    <location>
        <begin position="114"/>
        <end position="135"/>
    </location>
</feature>
<feature type="region of interest" description="Disordered" evidence="2">
    <location>
        <begin position="1"/>
        <end position="29"/>
    </location>
</feature>
<dbReference type="KEGG" id="elq:Ga0102493_111315"/>
<dbReference type="Pfam" id="PF07238">
    <property type="entry name" value="PilZ"/>
    <property type="match status" value="1"/>
</dbReference>
<dbReference type="InterPro" id="IPR001387">
    <property type="entry name" value="Cro/C1-type_HTH"/>
</dbReference>
<keyword evidence="5" id="KW-1185">Reference proteome</keyword>
<evidence type="ECO:0000256" key="2">
    <source>
        <dbReference type="SAM" id="MobiDB-lite"/>
    </source>
</evidence>
<dbReference type="GO" id="GO:0003700">
    <property type="term" value="F:DNA-binding transcription factor activity"/>
    <property type="evidence" value="ECO:0007669"/>
    <property type="project" value="TreeGrafter"/>
</dbReference>
<dbReference type="CDD" id="cd00093">
    <property type="entry name" value="HTH_XRE"/>
    <property type="match status" value="1"/>
</dbReference>
<sequence>MALKANLEGPSRASENASSGTQRSEPRRALRLETSGRLRGGLEANVTIHNLSAAGLLLETDLDLAEGDSLAIELPESGPIDAVIVWQSDRLFGCAFEETLPRATLAAAQLRGADPQISSAQPDGPGVGGLPGALSRGEPLGMRLNRLRRERGLTLAEVAEVLGVSKPTVWAWEKGKAKPLPERLDAIAAALGVSSEDLTDKPERDAGLAVVQECRLRIASAFGTLPRNIRIMIELDGAP</sequence>
<name>A0A074M4P4_9SPHN</name>
<feature type="compositionally biased region" description="Polar residues" evidence="2">
    <location>
        <begin position="13"/>
        <end position="23"/>
    </location>
</feature>
<dbReference type="SUPFAM" id="SSF47413">
    <property type="entry name" value="lambda repressor-like DNA-binding domains"/>
    <property type="match status" value="1"/>
</dbReference>
<keyword evidence="1" id="KW-0238">DNA-binding</keyword>
<evidence type="ECO:0000313" key="5">
    <source>
        <dbReference type="Proteomes" id="UP000027866"/>
    </source>
</evidence>
<dbReference type="OrthoDB" id="9795572at2"/>
<dbReference type="InterPro" id="IPR050807">
    <property type="entry name" value="TransReg_Diox_bact_type"/>
</dbReference>
<evidence type="ECO:0000256" key="1">
    <source>
        <dbReference type="ARBA" id="ARBA00023125"/>
    </source>
</evidence>
<dbReference type="Proteomes" id="UP000027866">
    <property type="component" value="Unassembled WGS sequence"/>
</dbReference>
<dbReference type="SMART" id="SM00530">
    <property type="entry name" value="HTH_XRE"/>
    <property type="match status" value="1"/>
</dbReference>
<dbReference type="GO" id="GO:0035438">
    <property type="term" value="F:cyclic-di-GMP binding"/>
    <property type="evidence" value="ECO:0007669"/>
    <property type="project" value="InterPro"/>
</dbReference>
<organism evidence="4 5">
    <name type="scientific">Erythrobacter litoralis</name>
    <dbReference type="NCBI Taxonomy" id="39960"/>
    <lineage>
        <taxon>Bacteria</taxon>
        <taxon>Pseudomonadati</taxon>
        <taxon>Pseudomonadota</taxon>
        <taxon>Alphaproteobacteria</taxon>
        <taxon>Sphingomonadales</taxon>
        <taxon>Erythrobacteraceae</taxon>
        <taxon>Erythrobacter/Porphyrobacter group</taxon>
        <taxon>Erythrobacter</taxon>
    </lineage>
</organism>